<gene>
    <name evidence="2" type="ORF">Bcop_0197</name>
</gene>
<dbReference type="HOGENOM" id="CLU_175544_0_0_10"/>
<dbReference type="AlphaFoldDB" id="F3ZPX4"/>
<reference evidence="2 3" key="1">
    <citation type="journal article" date="2011" name="Stand. Genomic Sci.">
        <title>Non-contiguous finished genome sequence of Bacteroides coprosuis type strain (PC139).</title>
        <authorList>
            <person name="Land M."/>
            <person name="Held B."/>
            <person name="Gronow S."/>
            <person name="Abt B."/>
            <person name="Lucas S."/>
            <person name="Del Rio T.G."/>
            <person name="Nolan M."/>
            <person name="Tice H."/>
            <person name="Cheng J.F."/>
            <person name="Pitluck S."/>
            <person name="Liolios K."/>
            <person name="Pagani I."/>
            <person name="Ivanova N."/>
            <person name="Mavromatis K."/>
            <person name="Mikhailova N."/>
            <person name="Pati A."/>
            <person name="Tapia R."/>
            <person name="Han C."/>
            <person name="Goodwin L."/>
            <person name="Chen A."/>
            <person name="Palaniappan K."/>
            <person name="Hauser L."/>
            <person name="Brambilla E.M."/>
            <person name="Rohde M."/>
            <person name="Goker M."/>
            <person name="Detter J.C."/>
            <person name="Woyke T."/>
            <person name="Bristow J."/>
            <person name="Eisen J.A."/>
            <person name="Markowitz V."/>
            <person name="Hugenholtz P."/>
            <person name="Kyrpides N.C."/>
            <person name="Klenk H.P."/>
            <person name="Lapidus A."/>
        </authorList>
    </citation>
    <scope>NUCLEOTIDE SEQUENCE [LARGE SCALE GENOMIC DNA]</scope>
    <source>
        <strain evidence="2 3">DSM 18011</strain>
    </source>
</reference>
<name>F3ZPX4_9BACE</name>
<accession>F3ZPX4</accession>
<dbReference type="OrthoDB" id="1121113at2"/>
<protein>
    <submittedName>
        <fullName evidence="2">Uncharacterized protein</fullName>
    </submittedName>
</protein>
<feature type="transmembrane region" description="Helical" evidence="1">
    <location>
        <begin position="76"/>
        <end position="95"/>
    </location>
</feature>
<dbReference type="Proteomes" id="UP000018439">
    <property type="component" value="Chromosome"/>
</dbReference>
<dbReference type="eggNOG" id="ENOG5033AUP">
    <property type="taxonomic scope" value="Bacteria"/>
</dbReference>
<keyword evidence="1" id="KW-0472">Membrane</keyword>
<keyword evidence="1" id="KW-0812">Transmembrane</keyword>
<dbReference type="STRING" id="679937.Bcop_0197"/>
<evidence type="ECO:0000256" key="1">
    <source>
        <dbReference type="SAM" id="Phobius"/>
    </source>
</evidence>
<keyword evidence="1" id="KW-1133">Transmembrane helix</keyword>
<evidence type="ECO:0000313" key="3">
    <source>
        <dbReference type="Proteomes" id="UP000018439"/>
    </source>
</evidence>
<keyword evidence="3" id="KW-1185">Reference proteome</keyword>
<sequence length="105" mass="12374">MGFLGNRLGGPRKFNHQYIYVDERKEKLEKMEEQAKRELGMLPEEKKGFNPEDIRGKFIEGTTHLKKRKARGRKPFSMGVILVIIVLLIFLWNYILTGEWSFALF</sequence>
<dbReference type="EMBL" id="CM001167">
    <property type="protein sequence ID" value="EGJ70416.1"/>
    <property type="molecule type" value="Genomic_DNA"/>
</dbReference>
<evidence type="ECO:0000313" key="2">
    <source>
        <dbReference type="EMBL" id="EGJ70416.1"/>
    </source>
</evidence>
<proteinExistence type="predicted"/>
<organism evidence="2 3">
    <name type="scientific">Bacteroides coprosuis DSM 18011</name>
    <dbReference type="NCBI Taxonomy" id="679937"/>
    <lineage>
        <taxon>Bacteria</taxon>
        <taxon>Pseudomonadati</taxon>
        <taxon>Bacteroidota</taxon>
        <taxon>Bacteroidia</taxon>
        <taxon>Bacteroidales</taxon>
        <taxon>Bacteroidaceae</taxon>
        <taxon>Bacteroides</taxon>
    </lineage>
</organism>